<comment type="caution">
    <text evidence="9">The sequence shown here is derived from an EMBL/GenBank/DDBJ whole genome shotgun (WGS) entry which is preliminary data.</text>
</comment>
<dbReference type="Gene3D" id="3.10.200.10">
    <property type="entry name" value="Alpha carbonic anhydrase"/>
    <property type="match status" value="1"/>
</dbReference>
<evidence type="ECO:0000313" key="9">
    <source>
        <dbReference type="EMBL" id="TXC05421.1"/>
    </source>
</evidence>
<dbReference type="InterPro" id="IPR041891">
    <property type="entry name" value="Alpha_CA_prokaryot-like"/>
</dbReference>
<feature type="transmembrane region" description="Helical" evidence="7">
    <location>
        <begin position="478"/>
        <end position="504"/>
    </location>
</feature>
<keyword evidence="3 7" id="KW-1133">Transmembrane helix</keyword>
<dbReference type="EMBL" id="VMNF01000007">
    <property type="protein sequence ID" value="TXC05421.1"/>
    <property type="molecule type" value="Genomic_DNA"/>
</dbReference>
<dbReference type="Pfam" id="PF01226">
    <property type="entry name" value="Form_Nir_trans"/>
    <property type="match status" value="1"/>
</dbReference>
<dbReference type="SMART" id="SM01057">
    <property type="entry name" value="Carb_anhydrase"/>
    <property type="match status" value="1"/>
</dbReference>
<evidence type="ECO:0000256" key="7">
    <source>
        <dbReference type="SAM" id="Phobius"/>
    </source>
</evidence>
<dbReference type="PROSITE" id="PS51257">
    <property type="entry name" value="PROKAR_LIPOPROTEIN"/>
    <property type="match status" value="1"/>
</dbReference>
<gene>
    <name evidence="9" type="ORF">FocTR4_00000105</name>
</gene>
<dbReference type="GO" id="GO:0005886">
    <property type="term" value="C:plasma membrane"/>
    <property type="evidence" value="ECO:0007669"/>
    <property type="project" value="TreeGrafter"/>
</dbReference>
<accession>A0A5C6T6N1</accession>
<sequence length="594" mass="66866">MRISQLFAVATYVTSVLSCAKHNNHYSLKHKKRHIDPRAEPGKTDWAYEASYNWGRINPDYHLCQDGTQQSPIPIALKQGLSLEHLIKEWNYPDEVTGNFFNWGYGPAFTVQNEDQIWTQNPSFSFDNETVYLKGWHIHAPADHTVERHRSRAELHLVHVNAQGKERAVLAIRLDPGNKANSFFGQLPKMIGFNETDVSEEATLNHRLLLESVDYFDEFWTYEGSLTSPPCTEGIRFFIARPILFTSVQQMRAILGASTYSAREEQLVWRHRINVYLTCITNCPQESKTIMLNYTDSKYAGDERQPHVSMEKVDAHSPPETCQLMTQSGIAKAKLPWADLIVKSFFGGIFISLGPLFDLVVAGGAPGLRESNPSLITLLAAFTFPIGFVLVILTNVELVRSNMTVMMYTTLQRKTSVYDLLKNWVVCYIFNLAGCLFFTVIINWWFNFTRGIGCNWLVGLAVYLATSSKDNLSKIVGIWIPIWAFVALGYQHSVANFFLVPIGMFYGTNFGVGKFTYQSNIPVTLGNIVGGAVMAGAFLWFLYGRDDTLATKTGQPLSGERKSRGRHVANSSGSEGETVTTENHGRSRRDDSMV</sequence>
<dbReference type="PANTHER" id="PTHR30520">
    <property type="entry name" value="FORMATE TRANSPORTER-RELATED"/>
    <property type="match status" value="1"/>
</dbReference>
<dbReference type="InterPro" id="IPR000292">
    <property type="entry name" value="For/NO2_transpt"/>
</dbReference>
<dbReference type="InterPro" id="IPR023271">
    <property type="entry name" value="Aquaporin-like"/>
</dbReference>
<dbReference type="Proteomes" id="UP000321331">
    <property type="component" value="Unassembled WGS sequence"/>
</dbReference>
<keyword evidence="2 7" id="KW-0812">Transmembrane</keyword>
<evidence type="ECO:0000256" key="1">
    <source>
        <dbReference type="ARBA" id="ARBA00004141"/>
    </source>
</evidence>
<keyword evidence="4 7" id="KW-0472">Membrane</keyword>
<evidence type="ECO:0000313" key="10">
    <source>
        <dbReference type="Proteomes" id="UP000321331"/>
    </source>
</evidence>
<evidence type="ECO:0000256" key="3">
    <source>
        <dbReference type="ARBA" id="ARBA00022989"/>
    </source>
</evidence>
<feature type="region of interest" description="Disordered" evidence="6">
    <location>
        <begin position="553"/>
        <end position="594"/>
    </location>
</feature>
<feature type="transmembrane region" description="Helical" evidence="7">
    <location>
        <begin position="524"/>
        <end position="543"/>
    </location>
</feature>
<dbReference type="GO" id="GO:0015707">
    <property type="term" value="P:nitrite transport"/>
    <property type="evidence" value="ECO:0007669"/>
    <property type="project" value="TreeGrafter"/>
</dbReference>
<protein>
    <recommendedName>
        <fullName evidence="8">Alpha-carbonic anhydrase domain-containing protein</fullName>
    </recommendedName>
</protein>
<evidence type="ECO:0000256" key="5">
    <source>
        <dbReference type="ARBA" id="ARBA00049660"/>
    </source>
</evidence>
<dbReference type="SUPFAM" id="SSF51069">
    <property type="entry name" value="Carbonic anhydrase"/>
    <property type="match status" value="1"/>
</dbReference>
<dbReference type="InterPro" id="IPR036398">
    <property type="entry name" value="CA_dom_sf"/>
</dbReference>
<dbReference type="Gene3D" id="1.20.1080.10">
    <property type="entry name" value="Glycerol uptake facilitator protein"/>
    <property type="match status" value="2"/>
</dbReference>
<dbReference type="PROSITE" id="PS51144">
    <property type="entry name" value="ALPHA_CA_2"/>
    <property type="match status" value="1"/>
</dbReference>
<feature type="transmembrane region" description="Helical" evidence="7">
    <location>
        <begin position="420"/>
        <end position="442"/>
    </location>
</feature>
<dbReference type="InterPro" id="IPR001148">
    <property type="entry name" value="CA_dom"/>
</dbReference>
<feature type="compositionally biased region" description="Polar residues" evidence="6">
    <location>
        <begin position="569"/>
        <end position="582"/>
    </location>
</feature>
<proteinExistence type="inferred from homology"/>
<evidence type="ECO:0000256" key="4">
    <source>
        <dbReference type="ARBA" id="ARBA00023136"/>
    </source>
</evidence>
<feature type="transmembrane region" description="Helical" evidence="7">
    <location>
        <begin position="375"/>
        <end position="399"/>
    </location>
</feature>
<feature type="transmembrane region" description="Helical" evidence="7">
    <location>
        <begin position="448"/>
        <end position="466"/>
    </location>
</feature>
<dbReference type="PANTHER" id="PTHR30520:SF6">
    <property type="entry name" value="FORMATE_NITRATE FAMILY TRANSPORTER (EUROFUNG)"/>
    <property type="match status" value="1"/>
</dbReference>
<feature type="domain" description="Alpha-carbonic anhydrase" evidence="8">
    <location>
        <begin position="44"/>
        <end position="294"/>
    </location>
</feature>
<reference evidence="9 10" key="1">
    <citation type="submission" date="2019-07" db="EMBL/GenBank/DDBJ databases">
        <title>The First High-Quality Draft Genome Sequence of the Causal Agent of the Current Panama Disease Epidemic.</title>
        <authorList>
            <person name="Warmington R.J."/>
            <person name="Kay W."/>
            <person name="Jeffries A."/>
            <person name="Bebber D."/>
            <person name="Moore K."/>
            <person name="Studholme D.J."/>
        </authorList>
    </citation>
    <scope>NUCLEOTIDE SEQUENCE [LARGE SCALE GENOMIC DNA]</scope>
    <source>
        <strain evidence="9 10">TR4</strain>
    </source>
</reference>
<dbReference type="GO" id="GO:0015513">
    <property type="term" value="F:high-affinity secondary active nitrite transmembrane transporter activity"/>
    <property type="evidence" value="ECO:0007669"/>
    <property type="project" value="TreeGrafter"/>
</dbReference>
<name>A0A5C6T6N1_FUSOC</name>
<organism evidence="9 10">
    <name type="scientific">Fusarium oxysporum f. sp. cubense</name>
    <dbReference type="NCBI Taxonomy" id="61366"/>
    <lineage>
        <taxon>Eukaryota</taxon>
        <taxon>Fungi</taxon>
        <taxon>Dikarya</taxon>
        <taxon>Ascomycota</taxon>
        <taxon>Pezizomycotina</taxon>
        <taxon>Sordariomycetes</taxon>
        <taxon>Hypocreomycetidae</taxon>
        <taxon>Hypocreales</taxon>
        <taxon>Nectriaceae</taxon>
        <taxon>Fusarium</taxon>
        <taxon>Fusarium oxysporum species complex</taxon>
    </lineage>
</organism>
<evidence type="ECO:0000256" key="6">
    <source>
        <dbReference type="SAM" id="MobiDB-lite"/>
    </source>
</evidence>
<dbReference type="AlphaFoldDB" id="A0A5C6T6N1"/>
<evidence type="ECO:0000256" key="2">
    <source>
        <dbReference type="ARBA" id="ARBA00022692"/>
    </source>
</evidence>
<evidence type="ECO:0000259" key="8">
    <source>
        <dbReference type="PROSITE" id="PS51144"/>
    </source>
</evidence>
<feature type="compositionally biased region" description="Basic and acidic residues" evidence="6">
    <location>
        <begin position="583"/>
        <end position="594"/>
    </location>
</feature>
<dbReference type="CDD" id="cd03124">
    <property type="entry name" value="alpha_CA_prokaryotic_like"/>
    <property type="match status" value="1"/>
</dbReference>
<dbReference type="Pfam" id="PF00194">
    <property type="entry name" value="Carb_anhydrase"/>
    <property type="match status" value="1"/>
</dbReference>
<comment type="subcellular location">
    <subcellularLocation>
        <location evidence="1">Membrane</location>
        <topology evidence="1">Multi-pass membrane protein</topology>
    </subcellularLocation>
</comment>
<comment type="similarity">
    <text evidence="5">Belongs to the FNT transporter (TC 1.A.16) family.</text>
</comment>